<dbReference type="InterPro" id="IPR058625">
    <property type="entry name" value="MdtA-like_BSH"/>
</dbReference>
<dbReference type="PANTHER" id="PTHR30469:SF11">
    <property type="entry name" value="BLL4320 PROTEIN"/>
    <property type="match status" value="1"/>
</dbReference>
<dbReference type="SUPFAM" id="SSF111369">
    <property type="entry name" value="HlyD-like secretion proteins"/>
    <property type="match status" value="1"/>
</dbReference>
<proteinExistence type="inferred from homology"/>
<gene>
    <name evidence="6" type="ORF">GCM10010136_05660</name>
</gene>
<feature type="coiled-coil region" evidence="2">
    <location>
        <begin position="117"/>
        <end position="168"/>
    </location>
</feature>
<accession>A0A8J3DK69</accession>
<reference evidence="6" key="1">
    <citation type="journal article" date="2014" name="Int. J. Syst. Evol. Microbiol.">
        <title>Complete genome sequence of Corynebacterium casei LMG S-19264T (=DSM 44701T), isolated from a smear-ripened cheese.</title>
        <authorList>
            <consortium name="US DOE Joint Genome Institute (JGI-PGF)"/>
            <person name="Walter F."/>
            <person name="Albersmeier A."/>
            <person name="Kalinowski J."/>
            <person name="Ruckert C."/>
        </authorList>
    </citation>
    <scope>NUCLEOTIDE SEQUENCE</scope>
    <source>
        <strain evidence="6">KCTC 42097</strain>
    </source>
</reference>
<dbReference type="InterPro" id="IPR006143">
    <property type="entry name" value="RND_pump_MFP"/>
</dbReference>
<dbReference type="NCBIfam" id="TIGR01730">
    <property type="entry name" value="RND_mfp"/>
    <property type="match status" value="1"/>
</dbReference>
<sequence length="385" mass="40434">MTGSKATVLSVITVLSMAAAAYFAYEARVAPEAAPAVQRAGGGSAGPVAARVVVAPVQTGRVDSRLSAIGTGRALSAVSLTPFSPGRITEIVVKAGDKVEAGDVIARLDSEVEEIAVEKAQVVLDDAQAKVERVTRLRASNAISAVELTTAELERANARLALQDAQLALSRRTVVAPVSGIIGILPINAGNYVTNSTEIATIDDRSKVLVDFWVAERFANQIAPGAKVTATLVADPTVSVDGFVSAVDSKLDEQSRTLRVRAELDNADDRLRAGMSFRMGMSFPGQDYPAVPPLAVQWGAEGSYVWAVRDEKATRIPVTLVQRNAEAVLVAAEFQDNEIIVSEGVQSVREGGAVNIIGREQPVAPAATPDETTAAIEGVREGVRQ</sequence>
<keyword evidence="2" id="KW-0175">Coiled coil</keyword>
<protein>
    <submittedName>
        <fullName evidence="6">Hemolysin secretion protein D</fullName>
    </submittedName>
</protein>
<evidence type="ECO:0000256" key="2">
    <source>
        <dbReference type="SAM" id="Coils"/>
    </source>
</evidence>
<evidence type="ECO:0000313" key="7">
    <source>
        <dbReference type="Proteomes" id="UP000641137"/>
    </source>
</evidence>
<feature type="domain" description="Multidrug resistance protein MdtA-like barrel-sandwich hybrid" evidence="4">
    <location>
        <begin position="78"/>
        <end position="199"/>
    </location>
</feature>
<comment type="similarity">
    <text evidence="1">Belongs to the membrane fusion protein (MFP) (TC 8.A.1) family.</text>
</comment>
<comment type="caution">
    <text evidence="6">The sequence shown here is derived from an EMBL/GenBank/DDBJ whole genome shotgun (WGS) entry which is preliminary data.</text>
</comment>
<dbReference type="Pfam" id="PF25917">
    <property type="entry name" value="BSH_RND"/>
    <property type="match status" value="1"/>
</dbReference>
<feature type="signal peptide" evidence="3">
    <location>
        <begin position="1"/>
        <end position="24"/>
    </location>
</feature>
<dbReference type="Gene3D" id="2.40.50.100">
    <property type="match status" value="1"/>
</dbReference>
<dbReference type="Gene3D" id="2.40.30.170">
    <property type="match status" value="1"/>
</dbReference>
<evidence type="ECO:0000313" key="6">
    <source>
        <dbReference type="EMBL" id="GHC63991.1"/>
    </source>
</evidence>
<dbReference type="Gene3D" id="2.40.420.20">
    <property type="match status" value="1"/>
</dbReference>
<evidence type="ECO:0000259" key="5">
    <source>
        <dbReference type="Pfam" id="PF25954"/>
    </source>
</evidence>
<feature type="chain" id="PRO_5035153383" evidence="3">
    <location>
        <begin position="25"/>
        <end position="385"/>
    </location>
</feature>
<evidence type="ECO:0000259" key="4">
    <source>
        <dbReference type="Pfam" id="PF25917"/>
    </source>
</evidence>
<feature type="domain" description="CusB-like beta-barrel" evidence="5">
    <location>
        <begin position="210"/>
        <end position="280"/>
    </location>
</feature>
<dbReference type="PANTHER" id="PTHR30469">
    <property type="entry name" value="MULTIDRUG RESISTANCE PROTEIN MDTA"/>
    <property type="match status" value="1"/>
</dbReference>
<dbReference type="AlphaFoldDB" id="A0A8J3DK69"/>
<dbReference type="FunFam" id="2.40.30.170:FF:000010">
    <property type="entry name" value="Efflux RND transporter periplasmic adaptor subunit"/>
    <property type="match status" value="1"/>
</dbReference>
<keyword evidence="7" id="KW-1185">Reference proteome</keyword>
<dbReference type="RefSeq" id="WP_189487744.1">
    <property type="nucleotide sequence ID" value="NZ_BMZO01000002.1"/>
</dbReference>
<dbReference type="Proteomes" id="UP000641137">
    <property type="component" value="Unassembled WGS sequence"/>
</dbReference>
<dbReference type="EMBL" id="BMZO01000002">
    <property type="protein sequence ID" value="GHC63991.1"/>
    <property type="molecule type" value="Genomic_DNA"/>
</dbReference>
<evidence type="ECO:0000256" key="1">
    <source>
        <dbReference type="ARBA" id="ARBA00009477"/>
    </source>
</evidence>
<name>A0A8J3DK69_9HYPH</name>
<dbReference type="GO" id="GO:0015562">
    <property type="term" value="F:efflux transmembrane transporter activity"/>
    <property type="evidence" value="ECO:0007669"/>
    <property type="project" value="TreeGrafter"/>
</dbReference>
<evidence type="ECO:0000256" key="3">
    <source>
        <dbReference type="SAM" id="SignalP"/>
    </source>
</evidence>
<dbReference type="GO" id="GO:1990281">
    <property type="term" value="C:efflux pump complex"/>
    <property type="evidence" value="ECO:0007669"/>
    <property type="project" value="TreeGrafter"/>
</dbReference>
<dbReference type="Gene3D" id="1.10.287.470">
    <property type="entry name" value="Helix hairpin bin"/>
    <property type="match status" value="1"/>
</dbReference>
<dbReference type="InterPro" id="IPR058792">
    <property type="entry name" value="Beta-barrel_RND_2"/>
</dbReference>
<organism evidence="6 7">
    <name type="scientific">Limoniibacter endophyticus</name>
    <dbReference type="NCBI Taxonomy" id="1565040"/>
    <lineage>
        <taxon>Bacteria</taxon>
        <taxon>Pseudomonadati</taxon>
        <taxon>Pseudomonadota</taxon>
        <taxon>Alphaproteobacteria</taxon>
        <taxon>Hyphomicrobiales</taxon>
        <taxon>Bartonellaceae</taxon>
        <taxon>Limoniibacter</taxon>
    </lineage>
</organism>
<dbReference type="Pfam" id="PF25954">
    <property type="entry name" value="Beta-barrel_RND_2"/>
    <property type="match status" value="1"/>
</dbReference>
<reference evidence="6" key="2">
    <citation type="submission" date="2020-09" db="EMBL/GenBank/DDBJ databases">
        <authorList>
            <person name="Sun Q."/>
            <person name="Kim S."/>
        </authorList>
    </citation>
    <scope>NUCLEOTIDE SEQUENCE</scope>
    <source>
        <strain evidence="6">KCTC 42097</strain>
    </source>
</reference>
<keyword evidence="3" id="KW-0732">Signal</keyword>